<dbReference type="PRINTS" id="PR00024">
    <property type="entry name" value="HOMEOBOX"/>
</dbReference>
<feature type="compositionally biased region" description="Polar residues" evidence="8">
    <location>
        <begin position="113"/>
        <end position="125"/>
    </location>
</feature>
<evidence type="ECO:0000313" key="11">
    <source>
        <dbReference type="Proteomes" id="UP001153712"/>
    </source>
</evidence>
<dbReference type="InterPro" id="IPR009057">
    <property type="entry name" value="Homeodomain-like_sf"/>
</dbReference>
<feature type="DNA-binding region" description="Homeobox" evidence="6">
    <location>
        <begin position="163"/>
        <end position="223"/>
    </location>
</feature>
<dbReference type="InterPro" id="IPR001356">
    <property type="entry name" value="HD"/>
</dbReference>
<name>A0A9N9XSQ5_PHYSR</name>
<dbReference type="Pfam" id="PF00046">
    <property type="entry name" value="Homeodomain"/>
    <property type="match status" value="1"/>
</dbReference>
<evidence type="ECO:0000256" key="7">
    <source>
        <dbReference type="RuleBase" id="RU000682"/>
    </source>
</evidence>
<sequence length="296" mass="34111">MVSYYPQTSGMYHPQHQLTGNGHGHFQPNAHVSPWYAGFRQSPHQLGAAPPGAYCAVEQDQQMWHHHPAHAGLFQQEFQEWSGHGPHHQLAQHQQHQLDMGDNQLPSPPITGSDMSSPGVQNGNVSPALGHNQSRPPPARSPYEWIKKTSYQSQPNPGKTRTKDKYRVVYTDHQRIELEKEFTFNNKYITIRRKSELASNLGLSERQIKIWFQNRRAKERKQNKKRAEEKGQIEMPPNGQYHQQTIINQHPQIHNMDMHNQQTVLPNIVPSTVVMQRFMETNHPMKLESSENDQLG</sequence>
<dbReference type="GO" id="GO:0009887">
    <property type="term" value="P:animal organ morphogenesis"/>
    <property type="evidence" value="ECO:0007669"/>
    <property type="project" value="TreeGrafter"/>
</dbReference>
<organism evidence="10 11">
    <name type="scientific">Phyllotreta striolata</name>
    <name type="common">Striped flea beetle</name>
    <name type="synonym">Crioceris striolata</name>
    <dbReference type="NCBI Taxonomy" id="444603"/>
    <lineage>
        <taxon>Eukaryota</taxon>
        <taxon>Metazoa</taxon>
        <taxon>Ecdysozoa</taxon>
        <taxon>Arthropoda</taxon>
        <taxon>Hexapoda</taxon>
        <taxon>Insecta</taxon>
        <taxon>Pterygota</taxon>
        <taxon>Neoptera</taxon>
        <taxon>Endopterygota</taxon>
        <taxon>Coleoptera</taxon>
        <taxon>Polyphaga</taxon>
        <taxon>Cucujiformia</taxon>
        <taxon>Chrysomeloidea</taxon>
        <taxon>Chrysomelidae</taxon>
        <taxon>Galerucinae</taxon>
        <taxon>Alticini</taxon>
        <taxon>Phyllotreta</taxon>
    </lineage>
</organism>
<reference evidence="10" key="1">
    <citation type="submission" date="2022-01" db="EMBL/GenBank/DDBJ databases">
        <authorList>
            <person name="King R."/>
        </authorList>
    </citation>
    <scope>NUCLEOTIDE SEQUENCE</scope>
</reference>
<dbReference type="InterPro" id="IPR017970">
    <property type="entry name" value="Homeobox_CS"/>
</dbReference>
<evidence type="ECO:0000256" key="5">
    <source>
        <dbReference type="ARBA" id="ARBA00023242"/>
    </source>
</evidence>
<dbReference type="SMART" id="SM00389">
    <property type="entry name" value="HOX"/>
    <property type="match status" value="1"/>
</dbReference>
<dbReference type="CDD" id="cd00086">
    <property type="entry name" value="homeodomain"/>
    <property type="match status" value="1"/>
</dbReference>
<dbReference type="InterPro" id="IPR020479">
    <property type="entry name" value="HD_metazoa"/>
</dbReference>
<dbReference type="Gene3D" id="1.10.10.60">
    <property type="entry name" value="Homeodomain-like"/>
    <property type="match status" value="1"/>
</dbReference>
<protein>
    <recommendedName>
        <fullName evidence="9">Homeobox domain-containing protein</fullName>
    </recommendedName>
</protein>
<dbReference type="EMBL" id="OU900101">
    <property type="protein sequence ID" value="CAG9864654.1"/>
    <property type="molecule type" value="Genomic_DNA"/>
</dbReference>
<dbReference type="SUPFAM" id="SSF46689">
    <property type="entry name" value="Homeodomain-like"/>
    <property type="match status" value="1"/>
</dbReference>
<dbReference type="AlphaFoldDB" id="A0A9N9XSQ5"/>
<evidence type="ECO:0000256" key="3">
    <source>
        <dbReference type="ARBA" id="ARBA00023125"/>
    </source>
</evidence>
<comment type="similarity">
    <text evidence="2">Belongs to the Caudal homeobox family.</text>
</comment>
<feature type="region of interest" description="Disordered" evidence="8">
    <location>
        <begin position="219"/>
        <end position="238"/>
    </location>
</feature>
<dbReference type="GO" id="GO:0030154">
    <property type="term" value="P:cell differentiation"/>
    <property type="evidence" value="ECO:0007669"/>
    <property type="project" value="TreeGrafter"/>
</dbReference>
<keyword evidence="4 6" id="KW-0371">Homeobox</keyword>
<dbReference type="PRINTS" id="PR00031">
    <property type="entry name" value="HTHREPRESSR"/>
</dbReference>
<evidence type="ECO:0000256" key="6">
    <source>
        <dbReference type="PROSITE-ProRule" id="PRU00108"/>
    </source>
</evidence>
<proteinExistence type="inferred from homology"/>
<dbReference type="Proteomes" id="UP001153712">
    <property type="component" value="Chromosome 8"/>
</dbReference>
<dbReference type="PANTHER" id="PTHR24332">
    <property type="entry name" value="HOMEOBOX PROTEIN CDX"/>
    <property type="match status" value="1"/>
</dbReference>
<feature type="domain" description="Homeobox" evidence="9">
    <location>
        <begin position="161"/>
        <end position="222"/>
    </location>
</feature>
<keyword evidence="5 6" id="KW-0539">Nucleus</keyword>
<feature type="region of interest" description="Disordered" evidence="8">
    <location>
        <begin position="81"/>
        <end position="143"/>
    </location>
</feature>
<dbReference type="PROSITE" id="PS50071">
    <property type="entry name" value="HOMEOBOX_2"/>
    <property type="match status" value="1"/>
</dbReference>
<evidence type="ECO:0000256" key="1">
    <source>
        <dbReference type="ARBA" id="ARBA00004123"/>
    </source>
</evidence>
<comment type="subcellular location">
    <subcellularLocation>
        <location evidence="1 6 7">Nucleus</location>
    </subcellularLocation>
</comment>
<feature type="compositionally biased region" description="Low complexity" evidence="8">
    <location>
        <begin position="88"/>
        <end position="98"/>
    </location>
</feature>
<evidence type="ECO:0000256" key="8">
    <source>
        <dbReference type="SAM" id="MobiDB-lite"/>
    </source>
</evidence>
<dbReference type="GO" id="GO:0009948">
    <property type="term" value="P:anterior/posterior axis specification"/>
    <property type="evidence" value="ECO:0007669"/>
    <property type="project" value="TreeGrafter"/>
</dbReference>
<dbReference type="OrthoDB" id="6159439at2759"/>
<dbReference type="PROSITE" id="PS00027">
    <property type="entry name" value="HOMEOBOX_1"/>
    <property type="match status" value="1"/>
</dbReference>
<keyword evidence="11" id="KW-1185">Reference proteome</keyword>
<dbReference type="GO" id="GO:0005634">
    <property type="term" value="C:nucleus"/>
    <property type="evidence" value="ECO:0007669"/>
    <property type="project" value="UniProtKB-SubCell"/>
</dbReference>
<evidence type="ECO:0000259" key="9">
    <source>
        <dbReference type="PROSITE" id="PS50071"/>
    </source>
</evidence>
<evidence type="ECO:0000256" key="2">
    <source>
        <dbReference type="ARBA" id="ARBA00010341"/>
    </source>
</evidence>
<dbReference type="InterPro" id="IPR000047">
    <property type="entry name" value="HTH_motif"/>
</dbReference>
<dbReference type="GO" id="GO:0000977">
    <property type="term" value="F:RNA polymerase II transcription regulatory region sequence-specific DNA binding"/>
    <property type="evidence" value="ECO:0007669"/>
    <property type="project" value="TreeGrafter"/>
</dbReference>
<evidence type="ECO:0000313" key="10">
    <source>
        <dbReference type="EMBL" id="CAG9864654.1"/>
    </source>
</evidence>
<dbReference type="InterPro" id="IPR047152">
    <property type="entry name" value="Caudal_homeobox"/>
</dbReference>
<keyword evidence="3 6" id="KW-0238">DNA-binding</keyword>
<accession>A0A9N9XSQ5</accession>
<gene>
    <name evidence="10" type="ORF">PHYEVI_LOCUS10905</name>
</gene>
<dbReference type="GO" id="GO:0000981">
    <property type="term" value="F:DNA-binding transcription factor activity, RNA polymerase II-specific"/>
    <property type="evidence" value="ECO:0007669"/>
    <property type="project" value="InterPro"/>
</dbReference>
<dbReference type="PANTHER" id="PTHR24332:SF9">
    <property type="entry name" value="HOMEOTIC PROTEIN CAUDAL"/>
    <property type="match status" value="1"/>
</dbReference>
<evidence type="ECO:0000256" key="4">
    <source>
        <dbReference type="ARBA" id="ARBA00023155"/>
    </source>
</evidence>
<dbReference type="FunFam" id="1.10.10.60:FF:000089">
    <property type="entry name" value="Caudal type homeobox 4"/>
    <property type="match status" value="1"/>
</dbReference>